<keyword evidence="2" id="KW-0547">Nucleotide-binding</keyword>
<reference evidence="6" key="1">
    <citation type="submission" date="2016-10" db="EMBL/GenBank/DDBJ databases">
        <authorList>
            <person name="Varghese N."/>
            <person name="Submissions S."/>
        </authorList>
    </citation>
    <scope>NUCLEOTIDE SEQUENCE [LARGE SCALE GENOMIC DNA]</scope>
    <source>
        <strain evidence="6">DSM 15282</strain>
    </source>
</reference>
<dbReference type="AlphaFoldDB" id="A0A1I5JVQ4"/>
<accession>A0A1I5JVQ4</accession>
<dbReference type="InterPro" id="IPR003439">
    <property type="entry name" value="ABC_transporter-like_ATP-bd"/>
</dbReference>
<evidence type="ECO:0000259" key="4">
    <source>
        <dbReference type="PROSITE" id="PS50893"/>
    </source>
</evidence>
<dbReference type="InterPro" id="IPR003593">
    <property type="entry name" value="AAA+_ATPase"/>
</dbReference>
<keyword evidence="1" id="KW-0813">Transport</keyword>
<dbReference type="PROSITE" id="PS00211">
    <property type="entry name" value="ABC_TRANSPORTER_1"/>
    <property type="match status" value="1"/>
</dbReference>
<dbReference type="SMART" id="SM00382">
    <property type="entry name" value="AAA"/>
    <property type="match status" value="1"/>
</dbReference>
<dbReference type="InterPro" id="IPR017871">
    <property type="entry name" value="ABC_transporter-like_CS"/>
</dbReference>
<dbReference type="Gene3D" id="3.40.50.300">
    <property type="entry name" value="P-loop containing nucleotide triphosphate hydrolases"/>
    <property type="match status" value="1"/>
</dbReference>
<feature type="domain" description="ABC transporter" evidence="4">
    <location>
        <begin position="4"/>
        <end position="236"/>
    </location>
</feature>
<dbReference type="RefSeq" id="WP_091655602.1">
    <property type="nucleotide sequence ID" value="NZ_FOVW01000014.1"/>
</dbReference>
<evidence type="ECO:0000256" key="2">
    <source>
        <dbReference type="ARBA" id="ARBA00022741"/>
    </source>
</evidence>
<gene>
    <name evidence="5" type="ORF">SAMN04488519_1143</name>
</gene>
<dbReference type="SUPFAM" id="SSF50331">
    <property type="entry name" value="MOP-like"/>
    <property type="match status" value="1"/>
</dbReference>
<dbReference type="InterPro" id="IPR027417">
    <property type="entry name" value="P-loop_NTPase"/>
</dbReference>
<keyword evidence="3 5" id="KW-0067">ATP-binding</keyword>
<dbReference type="SUPFAM" id="SSF52540">
    <property type="entry name" value="P-loop containing nucleoside triphosphate hydrolases"/>
    <property type="match status" value="1"/>
</dbReference>
<dbReference type="PROSITE" id="PS50893">
    <property type="entry name" value="ABC_TRANSPORTER_2"/>
    <property type="match status" value="1"/>
</dbReference>
<sequence>MTFFSVSKLSKSYQSIPALKDFSLQMEKGDFISIVGESGSGKSTLLRIMAGLETEDEGEVLLNGEKILNPKKKLVAGYDEVKLIHQDYHLYPNSSVEENILRPLLHYDKAYAKSRLETLLRQFGLEEFRERLPRQLSGGQQQKVAIASALAIEPEVLLLDEPFSSLDTIQKHQLIADLGKSLKEMNSSVIFVTHDLDDALRLTDNLIILQKGKMIQKGNSRELCEHPKTRYVARLFSPINLIPDRINNYLRPNEVKLRTKGGLLGHVIDSRFLVHYNSLRIQLKNGGDIWEVDDPARKYQVGDRVYLLWDEEKVMLLKK</sequence>
<proteinExistence type="predicted"/>
<dbReference type="InterPro" id="IPR050093">
    <property type="entry name" value="ABC_SmlMolc_Importer"/>
</dbReference>
<keyword evidence="6" id="KW-1185">Reference proteome</keyword>
<dbReference type="GO" id="GO:0016887">
    <property type="term" value="F:ATP hydrolysis activity"/>
    <property type="evidence" value="ECO:0007669"/>
    <property type="project" value="InterPro"/>
</dbReference>
<evidence type="ECO:0000256" key="3">
    <source>
        <dbReference type="ARBA" id="ARBA00022840"/>
    </source>
</evidence>
<dbReference type="GO" id="GO:0005524">
    <property type="term" value="F:ATP binding"/>
    <property type="evidence" value="ECO:0007669"/>
    <property type="project" value="UniProtKB-KW"/>
</dbReference>
<dbReference type="EMBL" id="FOVW01000014">
    <property type="protein sequence ID" value="SFO76406.1"/>
    <property type="molecule type" value="Genomic_DNA"/>
</dbReference>
<organism evidence="5 6">
    <name type="scientific">Algoriphagus ornithinivorans</name>
    <dbReference type="NCBI Taxonomy" id="226506"/>
    <lineage>
        <taxon>Bacteria</taxon>
        <taxon>Pseudomonadati</taxon>
        <taxon>Bacteroidota</taxon>
        <taxon>Cytophagia</taxon>
        <taxon>Cytophagales</taxon>
        <taxon>Cyclobacteriaceae</taxon>
        <taxon>Algoriphagus</taxon>
    </lineage>
</organism>
<dbReference type="InterPro" id="IPR008995">
    <property type="entry name" value="Mo/tungstate-bd_C_term_dom"/>
</dbReference>
<dbReference type="Proteomes" id="UP000199564">
    <property type="component" value="Unassembled WGS sequence"/>
</dbReference>
<evidence type="ECO:0000313" key="6">
    <source>
        <dbReference type="Proteomes" id="UP000199564"/>
    </source>
</evidence>
<name>A0A1I5JVQ4_9BACT</name>
<evidence type="ECO:0000313" key="5">
    <source>
        <dbReference type="EMBL" id="SFO76406.1"/>
    </source>
</evidence>
<dbReference type="Pfam" id="PF00005">
    <property type="entry name" value="ABC_tran"/>
    <property type="match status" value="1"/>
</dbReference>
<evidence type="ECO:0000256" key="1">
    <source>
        <dbReference type="ARBA" id="ARBA00022448"/>
    </source>
</evidence>
<dbReference type="PANTHER" id="PTHR42781">
    <property type="entry name" value="SPERMIDINE/PUTRESCINE IMPORT ATP-BINDING PROTEIN POTA"/>
    <property type="match status" value="1"/>
</dbReference>
<protein>
    <submittedName>
        <fullName evidence="5">Iron(III) transport system ATP-binding protein</fullName>
    </submittedName>
</protein>
<dbReference type="PANTHER" id="PTHR42781:SF4">
    <property type="entry name" value="SPERMIDINE_PUTRESCINE IMPORT ATP-BINDING PROTEIN POTA"/>
    <property type="match status" value="1"/>
</dbReference>
<dbReference type="STRING" id="226506.SAMN04488519_1143"/>